<comment type="caution">
    <text evidence="7">The sequence shown here is derived from an EMBL/GenBank/DDBJ whole genome shotgun (WGS) entry which is preliminary data.</text>
</comment>
<dbReference type="GO" id="GO:0016020">
    <property type="term" value="C:membrane"/>
    <property type="evidence" value="ECO:0007669"/>
    <property type="project" value="UniProtKB-SubCell"/>
</dbReference>
<keyword evidence="8" id="KW-1185">Reference proteome</keyword>
<organism evidence="7 8">
    <name type="scientific">Schizothecium vesticola</name>
    <dbReference type="NCBI Taxonomy" id="314040"/>
    <lineage>
        <taxon>Eukaryota</taxon>
        <taxon>Fungi</taxon>
        <taxon>Dikarya</taxon>
        <taxon>Ascomycota</taxon>
        <taxon>Pezizomycotina</taxon>
        <taxon>Sordariomycetes</taxon>
        <taxon>Sordariomycetidae</taxon>
        <taxon>Sordariales</taxon>
        <taxon>Schizotheciaceae</taxon>
        <taxon>Schizothecium</taxon>
    </lineage>
</organism>
<feature type="region of interest" description="Disordered" evidence="5">
    <location>
        <begin position="138"/>
        <end position="162"/>
    </location>
</feature>
<accession>A0AA40KDU3</accession>
<gene>
    <name evidence="7" type="ORF">B0T18DRAFT_455615</name>
</gene>
<keyword evidence="2 6" id="KW-0812">Transmembrane</keyword>
<evidence type="ECO:0000256" key="3">
    <source>
        <dbReference type="ARBA" id="ARBA00022989"/>
    </source>
</evidence>
<feature type="compositionally biased region" description="Basic and acidic residues" evidence="5">
    <location>
        <begin position="201"/>
        <end position="210"/>
    </location>
</feature>
<evidence type="ECO:0000313" key="8">
    <source>
        <dbReference type="Proteomes" id="UP001172155"/>
    </source>
</evidence>
<protein>
    <submittedName>
        <fullName evidence="7">Uncharacterized protein</fullName>
    </submittedName>
</protein>
<keyword evidence="4 6" id="KW-0472">Membrane</keyword>
<dbReference type="InterPro" id="IPR051694">
    <property type="entry name" value="Immunoregulatory_rcpt-like"/>
</dbReference>
<dbReference type="Proteomes" id="UP001172155">
    <property type="component" value="Unassembled WGS sequence"/>
</dbReference>
<keyword evidence="3 6" id="KW-1133">Transmembrane helix</keyword>
<evidence type="ECO:0000313" key="7">
    <source>
        <dbReference type="EMBL" id="KAK0755176.1"/>
    </source>
</evidence>
<name>A0AA40KDU3_9PEZI</name>
<dbReference type="EMBL" id="JAUKUD010000001">
    <property type="protein sequence ID" value="KAK0755176.1"/>
    <property type="molecule type" value="Genomic_DNA"/>
</dbReference>
<comment type="subcellular location">
    <subcellularLocation>
        <location evidence="1">Membrane</location>
        <topology evidence="1">Single-pass membrane protein</topology>
    </subcellularLocation>
</comment>
<feature type="transmembrane region" description="Helical" evidence="6">
    <location>
        <begin position="168"/>
        <end position="191"/>
    </location>
</feature>
<evidence type="ECO:0000256" key="4">
    <source>
        <dbReference type="ARBA" id="ARBA00023136"/>
    </source>
</evidence>
<sequence length="273" mass="29496">MLLARDGLSPRQESIVGKVPELCLRGSEFATNYQTCQSCLDANLEGDALEKTRKQMNAVFQEFLVFCDAAPPQATSSGVQLTSWVPIPTSWLTRSTWTRTTTITAIGLGDRSTSAVYTILGDALVTRSDWTGFLQQTTVSSTAPGTSMTPPPSGATSSNSNGWDSPRVAGVAVGAIAGLFFLAGLAAYVLYYHRRKRRQKKPEQEDKPQLHSDSLPVPDSGTNNSVIPELPANAPELDAPSQLPSLYDSRDRRVPERLHGVEMGANEPAAQEM</sequence>
<dbReference type="AlphaFoldDB" id="A0AA40KDU3"/>
<dbReference type="PANTHER" id="PTHR15549:SF33">
    <property type="entry name" value="MEMBRANE PROTEIN WSC4, PUTATIVE (AFU_ORTHOLOGUE AFUA_5G09020)-RELATED"/>
    <property type="match status" value="1"/>
</dbReference>
<feature type="region of interest" description="Disordered" evidence="5">
    <location>
        <begin position="199"/>
        <end position="273"/>
    </location>
</feature>
<evidence type="ECO:0000256" key="2">
    <source>
        <dbReference type="ARBA" id="ARBA00022692"/>
    </source>
</evidence>
<feature type="compositionally biased region" description="Basic and acidic residues" evidence="5">
    <location>
        <begin position="248"/>
        <end position="260"/>
    </location>
</feature>
<evidence type="ECO:0000256" key="5">
    <source>
        <dbReference type="SAM" id="MobiDB-lite"/>
    </source>
</evidence>
<evidence type="ECO:0000256" key="6">
    <source>
        <dbReference type="SAM" id="Phobius"/>
    </source>
</evidence>
<dbReference type="CDD" id="cd12087">
    <property type="entry name" value="TM_EGFR-like"/>
    <property type="match status" value="1"/>
</dbReference>
<dbReference type="GO" id="GO:0071944">
    <property type="term" value="C:cell periphery"/>
    <property type="evidence" value="ECO:0007669"/>
    <property type="project" value="UniProtKB-ARBA"/>
</dbReference>
<reference evidence="7" key="1">
    <citation type="submission" date="2023-06" db="EMBL/GenBank/DDBJ databases">
        <title>Genome-scale phylogeny and comparative genomics of the fungal order Sordariales.</title>
        <authorList>
            <consortium name="Lawrence Berkeley National Laboratory"/>
            <person name="Hensen N."/>
            <person name="Bonometti L."/>
            <person name="Westerberg I."/>
            <person name="Brannstrom I.O."/>
            <person name="Guillou S."/>
            <person name="Cros-Aarteil S."/>
            <person name="Calhoun S."/>
            <person name="Haridas S."/>
            <person name="Kuo A."/>
            <person name="Mondo S."/>
            <person name="Pangilinan J."/>
            <person name="Riley R."/>
            <person name="LaButti K."/>
            <person name="Andreopoulos B."/>
            <person name="Lipzen A."/>
            <person name="Chen C."/>
            <person name="Yanf M."/>
            <person name="Daum C."/>
            <person name="Ng V."/>
            <person name="Clum A."/>
            <person name="Steindorff A."/>
            <person name="Ohm R."/>
            <person name="Martin F."/>
            <person name="Silar P."/>
            <person name="Natvig D."/>
            <person name="Lalanne C."/>
            <person name="Gautier V."/>
            <person name="Ament-velasquez S.L."/>
            <person name="Kruys A."/>
            <person name="Hutchinson M.I."/>
            <person name="Powell A.J."/>
            <person name="Barry K."/>
            <person name="Miller A.N."/>
            <person name="Grigoriev I.V."/>
            <person name="Debuchy R."/>
            <person name="Gladieux P."/>
            <person name="Thoren M.H."/>
            <person name="Johannesson H."/>
        </authorList>
    </citation>
    <scope>NUCLEOTIDE SEQUENCE</scope>
    <source>
        <strain evidence="7">SMH3187-1</strain>
    </source>
</reference>
<dbReference type="PANTHER" id="PTHR15549">
    <property type="entry name" value="PAIRED IMMUNOGLOBULIN-LIKE TYPE 2 RECEPTOR"/>
    <property type="match status" value="1"/>
</dbReference>
<proteinExistence type="predicted"/>
<evidence type="ECO:0000256" key="1">
    <source>
        <dbReference type="ARBA" id="ARBA00004167"/>
    </source>
</evidence>